<evidence type="ECO:0000259" key="1">
    <source>
        <dbReference type="Pfam" id="PF14300"/>
    </source>
</evidence>
<dbReference type="InterPro" id="IPR025402">
    <property type="entry name" value="DMP19_C"/>
</dbReference>
<reference evidence="2 3" key="1">
    <citation type="submission" date="2020-09" db="EMBL/GenBank/DDBJ databases">
        <title>Characterization and genome sequencing of Ruminiclostridium sp. nov. MA18.</title>
        <authorList>
            <person name="Rettenmaier R."/>
            <person name="Kowollik M.-L."/>
            <person name="Liebl W."/>
            <person name="Zverlov V."/>
        </authorList>
    </citation>
    <scope>NUCLEOTIDE SEQUENCE [LARGE SCALE GENOMIC DNA]</scope>
    <source>
        <strain evidence="2 3">MA18</strain>
    </source>
</reference>
<evidence type="ECO:0000313" key="3">
    <source>
        <dbReference type="Proteomes" id="UP000306409"/>
    </source>
</evidence>
<gene>
    <name evidence="2" type="ORF">EHE19_007130</name>
</gene>
<name>A0A7H1VS25_9FIRM</name>
<evidence type="ECO:0000313" key="2">
    <source>
        <dbReference type="EMBL" id="QNU68187.1"/>
    </source>
</evidence>
<dbReference type="EMBL" id="CP061336">
    <property type="protein sequence ID" value="QNU68187.1"/>
    <property type="molecule type" value="Genomic_DNA"/>
</dbReference>
<dbReference type="AlphaFoldDB" id="A0A7H1VS25"/>
<dbReference type="Gene3D" id="1.20.1420.60">
    <property type="match status" value="1"/>
</dbReference>
<keyword evidence="3" id="KW-1185">Reference proteome</keyword>
<protein>
    <submittedName>
        <fullName evidence="2">DUF4375 domain-containing protein</fullName>
    </submittedName>
</protein>
<dbReference type="RefSeq" id="WP_171003502.1">
    <property type="nucleotide sequence ID" value="NZ_CP061336.1"/>
</dbReference>
<accession>A0A7H1VS25</accession>
<organism evidence="2 3">
    <name type="scientific">Ruminiclostridium herbifermentans</name>
    <dbReference type="NCBI Taxonomy" id="2488810"/>
    <lineage>
        <taxon>Bacteria</taxon>
        <taxon>Bacillati</taxon>
        <taxon>Bacillota</taxon>
        <taxon>Clostridia</taxon>
        <taxon>Eubacteriales</taxon>
        <taxon>Oscillospiraceae</taxon>
        <taxon>Ruminiclostridium</taxon>
    </lineage>
</organism>
<proteinExistence type="predicted"/>
<sequence length="150" mass="17499">MKRRIILKKILEDNPFEKWNQFIDLLAMEDYKDLTEIQRVAYLCFWYDSEVQNGGHLQYFVNRGTSLLKETELSLVELGALQQISILSEAINVLCSLGISPIEGIDDYIAEALEGKYCDIDSKYYSCKPTISDLLEKYFQKYEDEFVLIE</sequence>
<feature type="domain" description="DNA mimic protein DMP19 C-terminal" evidence="1">
    <location>
        <begin position="33"/>
        <end position="141"/>
    </location>
</feature>
<dbReference type="Proteomes" id="UP000306409">
    <property type="component" value="Chromosome"/>
</dbReference>
<dbReference type="KEGG" id="rher:EHE19_007130"/>
<dbReference type="Pfam" id="PF14300">
    <property type="entry name" value="DMP19"/>
    <property type="match status" value="1"/>
</dbReference>